<dbReference type="InterPro" id="IPR023921">
    <property type="entry name" value="ADH_Zn_actinomycetes"/>
</dbReference>
<dbReference type="EC" id="1.1.99.36" evidence="6"/>
<dbReference type="PANTHER" id="PTHR43880">
    <property type="entry name" value="ALCOHOL DEHYDROGENASE"/>
    <property type="match status" value="1"/>
</dbReference>
<dbReference type="EMBL" id="JAJNDB010000004">
    <property type="protein sequence ID" value="MCD2195351.1"/>
    <property type="molecule type" value="Genomic_DNA"/>
</dbReference>
<dbReference type="Gene3D" id="3.40.50.720">
    <property type="entry name" value="NAD(P)-binding Rossmann-like Domain"/>
    <property type="match status" value="1"/>
</dbReference>
<accession>A0ABS8PAP9</accession>
<proteinExistence type="inferred from homology"/>
<comment type="similarity">
    <text evidence="1">Belongs to the zinc-containing alcohol dehydrogenase family.</text>
</comment>
<dbReference type="InterPro" id="IPR013149">
    <property type="entry name" value="ADH-like_C"/>
</dbReference>
<dbReference type="Proteomes" id="UP001199469">
    <property type="component" value="Unassembled WGS sequence"/>
</dbReference>
<dbReference type="PANTHER" id="PTHR43880:SF12">
    <property type="entry name" value="ALCOHOL DEHYDROGENASE CLASS-3"/>
    <property type="match status" value="1"/>
</dbReference>
<dbReference type="InterPro" id="IPR011032">
    <property type="entry name" value="GroES-like_sf"/>
</dbReference>
<evidence type="ECO:0000256" key="4">
    <source>
        <dbReference type="ARBA" id="ARBA00023027"/>
    </source>
</evidence>
<dbReference type="SUPFAM" id="SSF51735">
    <property type="entry name" value="NAD(P)-binding Rossmann-fold domains"/>
    <property type="match status" value="1"/>
</dbReference>
<dbReference type="CDD" id="cd08279">
    <property type="entry name" value="Zn_ADH_class_III"/>
    <property type="match status" value="1"/>
</dbReference>
<dbReference type="GO" id="GO:0016491">
    <property type="term" value="F:oxidoreductase activity"/>
    <property type="evidence" value="ECO:0007669"/>
    <property type="project" value="UniProtKB-KW"/>
</dbReference>
<keyword evidence="3" id="KW-0862">Zinc</keyword>
<reference evidence="6 7" key="1">
    <citation type="submission" date="2021-11" db="EMBL/GenBank/DDBJ databases">
        <title>Draft genome sequence of Actinomycetospora sp. SF1 isolated from the rhizosphere soil.</title>
        <authorList>
            <person name="Duangmal K."/>
            <person name="Chantavorakit T."/>
        </authorList>
    </citation>
    <scope>NUCLEOTIDE SEQUENCE [LARGE SCALE GENOMIC DNA]</scope>
    <source>
        <strain evidence="6 7">TBRC 5722</strain>
    </source>
</reference>
<dbReference type="InterPro" id="IPR013154">
    <property type="entry name" value="ADH-like_N"/>
</dbReference>
<dbReference type="NCBIfam" id="TIGR03989">
    <property type="entry name" value="Rxyl_3153"/>
    <property type="match status" value="1"/>
</dbReference>
<protein>
    <submittedName>
        <fullName evidence="6">NDMA-dependent alcohol dehydrogenase</fullName>
        <ecNumber evidence="6">1.1.99.36</ecNumber>
    </submittedName>
</protein>
<dbReference type="Gene3D" id="3.90.180.10">
    <property type="entry name" value="Medium-chain alcohol dehydrogenases, catalytic domain"/>
    <property type="match status" value="1"/>
</dbReference>
<feature type="domain" description="Enoyl reductase (ER)" evidence="5">
    <location>
        <begin position="10"/>
        <end position="371"/>
    </location>
</feature>
<comment type="caution">
    <text evidence="6">The sequence shown here is derived from an EMBL/GenBank/DDBJ whole genome shotgun (WGS) entry which is preliminary data.</text>
</comment>
<evidence type="ECO:0000256" key="1">
    <source>
        <dbReference type="ARBA" id="ARBA00008072"/>
    </source>
</evidence>
<sequence>MRTRGAVVREAPGKYEVVGIEVDDPRPGEIQVEVHAAGLCHSDDHIATRDLPVAVYPFAGGHEGAGVVTKAPPNHKGLVEGDRVVFSFVPACGRCRWCAVGRSHLCNLGGGTLAGARPGTTDDFRLHLADDGRPVGQMSGLSTFCATTTVSVDSAIRLPEDIPFEVACLLSCGVGTGWGSAVNDAGVEPGHTVIVMGVGGVGINAVQGARHAGASTLIAVDPVAFKREKALEFGATHAVATMDEAVEIAREPTDGQGADSAIVTVGVTRPHHVGEAFAAIRKAGTCVVTGVGLMTQVGADIPLGQLAFYGKRLQGSLFGSTNANADIDRQIRLYRQGVLKLDELVTTTYALDEIAQGYEDMHAGRNLRGVLVHEH</sequence>
<dbReference type="Pfam" id="PF08240">
    <property type="entry name" value="ADH_N"/>
    <property type="match status" value="1"/>
</dbReference>
<name>A0ABS8PAP9_9PSEU</name>
<evidence type="ECO:0000256" key="3">
    <source>
        <dbReference type="ARBA" id="ARBA00022833"/>
    </source>
</evidence>
<dbReference type="SUPFAM" id="SSF50129">
    <property type="entry name" value="GroES-like"/>
    <property type="match status" value="1"/>
</dbReference>
<evidence type="ECO:0000313" key="6">
    <source>
        <dbReference type="EMBL" id="MCD2195351.1"/>
    </source>
</evidence>
<keyword evidence="4" id="KW-0520">NAD</keyword>
<organism evidence="6 7">
    <name type="scientific">Actinomycetospora endophytica</name>
    <dbReference type="NCBI Taxonomy" id="2291215"/>
    <lineage>
        <taxon>Bacteria</taxon>
        <taxon>Bacillati</taxon>
        <taxon>Actinomycetota</taxon>
        <taxon>Actinomycetes</taxon>
        <taxon>Pseudonocardiales</taxon>
        <taxon>Pseudonocardiaceae</taxon>
        <taxon>Actinomycetospora</taxon>
    </lineage>
</organism>
<dbReference type="Pfam" id="PF00107">
    <property type="entry name" value="ADH_zinc_N"/>
    <property type="match status" value="1"/>
</dbReference>
<dbReference type="InterPro" id="IPR020843">
    <property type="entry name" value="ER"/>
</dbReference>
<evidence type="ECO:0000313" key="7">
    <source>
        <dbReference type="Proteomes" id="UP001199469"/>
    </source>
</evidence>
<keyword evidence="6" id="KW-0560">Oxidoreductase</keyword>
<gene>
    <name evidence="6" type="ORF">LQ327_18440</name>
</gene>
<dbReference type="RefSeq" id="WP_230736385.1">
    <property type="nucleotide sequence ID" value="NZ_JAJNDB010000004.1"/>
</dbReference>
<keyword evidence="2" id="KW-0479">Metal-binding</keyword>
<dbReference type="SMART" id="SM00829">
    <property type="entry name" value="PKS_ER"/>
    <property type="match status" value="1"/>
</dbReference>
<dbReference type="InterPro" id="IPR036291">
    <property type="entry name" value="NAD(P)-bd_dom_sf"/>
</dbReference>
<keyword evidence="7" id="KW-1185">Reference proteome</keyword>
<evidence type="ECO:0000259" key="5">
    <source>
        <dbReference type="SMART" id="SM00829"/>
    </source>
</evidence>
<evidence type="ECO:0000256" key="2">
    <source>
        <dbReference type="ARBA" id="ARBA00022723"/>
    </source>
</evidence>